<evidence type="ECO:0000313" key="5">
    <source>
        <dbReference type="Proteomes" id="UP001597353"/>
    </source>
</evidence>
<proteinExistence type="predicted"/>
<evidence type="ECO:0000256" key="1">
    <source>
        <dbReference type="ARBA" id="ARBA00022801"/>
    </source>
</evidence>
<feature type="domain" description="Inosine/uridine-preferring nucleoside hydrolase" evidence="3">
    <location>
        <begin position="11"/>
        <end position="296"/>
    </location>
</feature>
<dbReference type="Proteomes" id="UP001597353">
    <property type="component" value="Unassembled WGS sequence"/>
</dbReference>
<organism evidence="4 5">
    <name type="scientific">Halodurantibacterium flavum</name>
    <dbReference type="NCBI Taxonomy" id="1382802"/>
    <lineage>
        <taxon>Bacteria</taxon>
        <taxon>Pseudomonadati</taxon>
        <taxon>Pseudomonadota</taxon>
        <taxon>Alphaproteobacteria</taxon>
        <taxon>Rhodobacterales</taxon>
        <taxon>Paracoccaceae</taxon>
        <taxon>Halodurantibacterium</taxon>
    </lineage>
</organism>
<accession>A0ABW4S0W4</accession>
<dbReference type="InterPro" id="IPR001910">
    <property type="entry name" value="Inosine/uridine_hydrolase_dom"/>
</dbReference>
<keyword evidence="5" id="KW-1185">Reference proteome</keyword>
<evidence type="ECO:0000256" key="2">
    <source>
        <dbReference type="ARBA" id="ARBA00023295"/>
    </source>
</evidence>
<dbReference type="RefSeq" id="WP_390259126.1">
    <property type="nucleotide sequence ID" value="NZ_JBHUGH010000002.1"/>
</dbReference>
<dbReference type="PANTHER" id="PTHR12304:SF4">
    <property type="entry name" value="URIDINE NUCLEOSIDASE"/>
    <property type="match status" value="1"/>
</dbReference>
<dbReference type="InterPro" id="IPR036452">
    <property type="entry name" value="Ribo_hydro-like"/>
</dbReference>
<dbReference type="Pfam" id="PF01156">
    <property type="entry name" value="IU_nuc_hydro"/>
    <property type="match status" value="1"/>
</dbReference>
<reference evidence="5" key="1">
    <citation type="journal article" date="2019" name="Int. J. Syst. Evol. Microbiol.">
        <title>The Global Catalogue of Microorganisms (GCM) 10K type strain sequencing project: providing services to taxonomists for standard genome sequencing and annotation.</title>
        <authorList>
            <consortium name="The Broad Institute Genomics Platform"/>
            <consortium name="The Broad Institute Genome Sequencing Center for Infectious Disease"/>
            <person name="Wu L."/>
            <person name="Ma J."/>
        </authorList>
    </citation>
    <scope>NUCLEOTIDE SEQUENCE [LARGE SCALE GENOMIC DNA]</scope>
    <source>
        <strain evidence="5">CGMCC 4.7242</strain>
    </source>
</reference>
<dbReference type="GO" id="GO:0016787">
    <property type="term" value="F:hydrolase activity"/>
    <property type="evidence" value="ECO:0007669"/>
    <property type="project" value="UniProtKB-KW"/>
</dbReference>
<gene>
    <name evidence="4" type="ORF">ACFSGJ_02250</name>
</gene>
<dbReference type="PANTHER" id="PTHR12304">
    <property type="entry name" value="INOSINE-URIDINE PREFERRING NUCLEOSIDE HYDROLASE"/>
    <property type="match status" value="1"/>
</dbReference>
<dbReference type="InterPro" id="IPR023186">
    <property type="entry name" value="IUNH"/>
</dbReference>
<dbReference type="SUPFAM" id="SSF53590">
    <property type="entry name" value="Nucleoside hydrolase"/>
    <property type="match status" value="1"/>
</dbReference>
<dbReference type="Gene3D" id="3.90.245.10">
    <property type="entry name" value="Ribonucleoside hydrolase-like"/>
    <property type="match status" value="1"/>
</dbReference>
<comment type="caution">
    <text evidence="4">The sequence shown here is derived from an EMBL/GenBank/DDBJ whole genome shotgun (WGS) entry which is preliminary data.</text>
</comment>
<sequence>MTLAPVLTPAWIDSDMGFDDLAAVAMVVASGRRVAGLSLVAGNSPLPRVIANARTAADLFGWDFPLYGGAARPLVGDLVTAGYVLGDNGMPGGTALPEPPAGPDLPAMLPALIRFAEGGGRDLLALGPLTNIAVFALARPDLAQGMRLIWMGGAPGRGNHTATAEFNAAVDPEAVQVVIDAGVTIRMVGLDPCRQVTVGLDDVRLLAGRAGPHASLLAGLMEGYCRIAADGTRPMALYDPVAAAALVAPDTVSFAPARLDCELSGRLTRGMTVIEWRAAKAAPNALIATDADAERIRALFMGGLAHAAKGKTR</sequence>
<keyword evidence="1 4" id="KW-0378">Hydrolase</keyword>
<dbReference type="EMBL" id="JBHUGH010000002">
    <property type="protein sequence ID" value="MFD1911034.1"/>
    <property type="molecule type" value="Genomic_DNA"/>
</dbReference>
<protein>
    <submittedName>
        <fullName evidence="4">Nucleoside hydrolase</fullName>
    </submittedName>
</protein>
<name>A0ABW4S0W4_9RHOB</name>
<evidence type="ECO:0000259" key="3">
    <source>
        <dbReference type="Pfam" id="PF01156"/>
    </source>
</evidence>
<evidence type="ECO:0000313" key="4">
    <source>
        <dbReference type="EMBL" id="MFD1911034.1"/>
    </source>
</evidence>
<keyword evidence="2" id="KW-0326">Glycosidase</keyword>